<dbReference type="GO" id="GO:2000280">
    <property type="term" value="P:regulation of root development"/>
    <property type="evidence" value="ECO:0007669"/>
    <property type="project" value="TreeGrafter"/>
</dbReference>
<keyword evidence="6 9" id="KW-0732">Signal</keyword>
<comment type="similarity">
    <text evidence="2">Belongs to the C-terminally encoded plant signaling peptide (CEP) family.</text>
</comment>
<evidence type="ECO:0000256" key="9">
    <source>
        <dbReference type="SAM" id="SignalP"/>
    </source>
</evidence>
<dbReference type="GO" id="GO:0006995">
    <property type="term" value="P:cellular response to nitrogen starvation"/>
    <property type="evidence" value="ECO:0007669"/>
    <property type="project" value="UniProtKB-ARBA"/>
</dbReference>
<evidence type="ECO:0000256" key="1">
    <source>
        <dbReference type="ARBA" id="ARBA00004271"/>
    </source>
</evidence>
<dbReference type="GO" id="GO:1902025">
    <property type="term" value="P:nitrate import"/>
    <property type="evidence" value="ECO:0007669"/>
    <property type="project" value="TreeGrafter"/>
</dbReference>
<dbReference type="OMA" id="MIFSHEL"/>
<feature type="compositionally biased region" description="Polar residues" evidence="8">
    <location>
        <begin position="46"/>
        <end position="71"/>
    </location>
</feature>
<gene>
    <name evidence="10" type="ORF">DCAR_0312383</name>
</gene>
<dbReference type="InterPro" id="IPR033250">
    <property type="entry name" value="CEP"/>
</dbReference>
<dbReference type="Gramene" id="KZN02152">
    <property type="protein sequence ID" value="KZN02152"/>
    <property type="gene ID" value="DCAR_010906"/>
</dbReference>
<keyword evidence="4" id="KW-0964">Secreted</keyword>
<evidence type="ECO:0000256" key="4">
    <source>
        <dbReference type="ARBA" id="ARBA00022525"/>
    </source>
</evidence>
<dbReference type="GO" id="GO:1901371">
    <property type="term" value="P:regulation of leaf morphogenesis"/>
    <property type="evidence" value="ECO:0007669"/>
    <property type="project" value="TreeGrafter"/>
</dbReference>
<name>A0A166AZI4_DAUCS</name>
<dbReference type="EMBL" id="CP093345">
    <property type="protein sequence ID" value="WOG93102.1"/>
    <property type="molecule type" value="Genomic_DNA"/>
</dbReference>
<dbReference type="AlphaFoldDB" id="A0A166AZI4"/>
<evidence type="ECO:0000256" key="5">
    <source>
        <dbReference type="ARBA" id="ARBA00022702"/>
    </source>
</evidence>
<evidence type="ECO:0000313" key="11">
    <source>
        <dbReference type="Proteomes" id="UP000077755"/>
    </source>
</evidence>
<dbReference type="Proteomes" id="UP000077755">
    <property type="component" value="Chromosome 3"/>
</dbReference>
<accession>A0A166AZI4</accession>
<evidence type="ECO:0000256" key="7">
    <source>
        <dbReference type="ARBA" id="ARBA00023278"/>
    </source>
</evidence>
<keyword evidence="7" id="KW-0379">Hydroxylation</keyword>
<proteinExistence type="inferred from homology"/>
<reference evidence="10" key="2">
    <citation type="submission" date="2022-03" db="EMBL/GenBank/DDBJ databases">
        <title>Draft title - Genomic analysis of global carrot germplasm unveils the trajectory of domestication and the origin of high carotenoid orange carrot.</title>
        <authorList>
            <person name="Iorizzo M."/>
            <person name="Ellison S."/>
            <person name="Senalik D."/>
            <person name="Macko-Podgorni A."/>
            <person name="Grzebelus D."/>
            <person name="Bostan H."/>
            <person name="Rolling W."/>
            <person name="Curaba J."/>
            <person name="Simon P."/>
        </authorList>
    </citation>
    <scope>NUCLEOTIDE SEQUENCE</scope>
    <source>
        <tissue evidence="10">Leaf</tissue>
    </source>
</reference>
<dbReference type="PANTHER" id="PTHR33348:SF3">
    <property type="entry name" value="PRECURSOR OF CEP1"/>
    <property type="match status" value="1"/>
</dbReference>
<protein>
    <submittedName>
        <fullName evidence="10">Uncharacterized protein</fullName>
    </submittedName>
</protein>
<feature type="region of interest" description="Disordered" evidence="8">
    <location>
        <begin position="43"/>
        <end position="91"/>
    </location>
</feature>
<keyword evidence="3" id="KW-0052">Apoplast</keyword>
<evidence type="ECO:0000256" key="6">
    <source>
        <dbReference type="ARBA" id="ARBA00022729"/>
    </source>
</evidence>
<evidence type="ECO:0000313" key="10">
    <source>
        <dbReference type="EMBL" id="WOG93102.1"/>
    </source>
</evidence>
<evidence type="ECO:0000256" key="3">
    <source>
        <dbReference type="ARBA" id="ARBA00022523"/>
    </source>
</evidence>
<feature type="chain" id="PRO_5043758303" evidence="9">
    <location>
        <begin position="23"/>
        <end position="91"/>
    </location>
</feature>
<organism evidence="10 11">
    <name type="scientific">Daucus carota subsp. sativus</name>
    <name type="common">Carrot</name>
    <dbReference type="NCBI Taxonomy" id="79200"/>
    <lineage>
        <taxon>Eukaryota</taxon>
        <taxon>Viridiplantae</taxon>
        <taxon>Streptophyta</taxon>
        <taxon>Embryophyta</taxon>
        <taxon>Tracheophyta</taxon>
        <taxon>Spermatophyta</taxon>
        <taxon>Magnoliopsida</taxon>
        <taxon>eudicotyledons</taxon>
        <taxon>Gunneridae</taxon>
        <taxon>Pentapetalae</taxon>
        <taxon>asterids</taxon>
        <taxon>campanulids</taxon>
        <taxon>Apiales</taxon>
        <taxon>Apiaceae</taxon>
        <taxon>Apioideae</taxon>
        <taxon>Scandiceae</taxon>
        <taxon>Daucinae</taxon>
        <taxon>Daucus</taxon>
        <taxon>Daucus sect. Daucus</taxon>
    </lineage>
</organism>
<evidence type="ECO:0000256" key="2">
    <source>
        <dbReference type="ARBA" id="ARBA00008963"/>
    </source>
</evidence>
<evidence type="ECO:0000256" key="8">
    <source>
        <dbReference type="SAM" id="MobiDB-lite"/>
    </source>
</evidence>
<feature type="signal peptide" evidence="9">
    <location>
        <begin position="1"/>
        <end position="22"/>
    </location>
</feature>
<keyword evidence="11" id="KW-1185">Reference proteome</keyword>
<dbReference type="GO" id="GO:0048364">
    <property type="term" value="P:root development"/>
    <property type="evidence" value="ECO:0007669"/>
    <property type="project" value="InterPro"/>
</dbReference>
<dbReference type="PANTHER" id="PTHR33348">
    <property type="entry name" value="PRECURSOR OF CEP5"/>
    <property type="match status" value="1"/>
</dbReference>
<dbReference type="GO" id="GO:0005179">
    <property type="term" value="F:hormone activity"/>
    <property type="evidence" value="ECO:0007669"/>
    <property type="project" value="UniProtKB-KW"/>
</dbReference>
<comment type="subcellular location">
    <subcellularLocation>
        <location evidence="1">Secreted</location>
        <location evidence="1">Extracellular space</location>
        <location evidence="1">Apoplast</location>
    </subcellularLocation>
</comment>
<reference evidence="10" key="1">
    <citation type="journal article" date="2016" name="Nat. Genet.">
        <title>A high-quality carrot genome assembly provides new insights into carotenoid accumulation and asterid genome evolution.</title>
        <authorList>
            <person name="Iorizzo M."/>
            <person name="Ellison S."/>
            <person name="Senalik D."/>
            <person name="Zeng P."/>
            <person name="Satapoomin P."/>
            <person name="Huang J."/>
            <person name="Bowman M."/>
            <person name="Iovene M."/>
            <person name="Sanseverino W."/>
            <person name="Cavagnaro P."/>
            <person name="Yildiz M."/>
            <person name="Macko-Podgorni A."/>
            <person name="Moranska E."/>
            <person name="Grzebelus E."/>
            <person name="Grzebelus D."/>
            <person name="Ashrafi H."/>
            <person name="Zheng Z."/>
            <person name="Cheng S."/>
            <person name="Spooner D."/>
            <person name="Van Deynze A."/>
            <person name="Simon P."/>
        </authorList>
    </citation>
    <scope>NUCLEOTIDE SEQUENCE</scope>
    <source>
        <tissue evidence="10">Leaf</tissue>
    </source>
</reference>
<keyword evidence="5" id="KW-0372">Hormone</keyword>
<dbReference type="GO" id="GO:0048046">
    <property type="term" value="C:apoplast"/>
    <property type="evidence" value="ECO:0007669"/>
    <property type="project" value="UniProtKB-SubCell"/>
</dbReference>
<sequence>MAKFSSIILFFLVLIVANEVAGIQGRKVELGKKSQTAAVKVMSLGQEGNKSSSSSTVASPRQNSGQITTQDAGDVDAFRPTTPGHSPGIGH</sequence>